<keyword evidence="1" id="KW-0812">Transmembrane</keyword>
<name>A0ABX8BQY9_9ACTN</name>
<feature type="transmembrane region" description="Helical" evidence="1">
    <location>
        <begin position="194"/>
        <end position="211"/>
    </location>
</feature>
<dbReference type="InterPro" id="IPR009339">
    <property type="entry name" value="DUF998"/>
</dbReference>
<evidence type="ECO:0000313" key="2">
    <source>
        <dbReference type="EMBL" id="QUX23158.1"/>
    </source>
</evidence>
<dbReference type="Pfam" id="PF06197">
    <property type="entry name" value="DUF998"/>
    <property type="match status" value="1"/>
</dbReference>
<reference evidence="2 3" key="1">
    <citation type="submission" date="2021-05" db="EMBL/GenBank/DDBJ databases">
        <title>Direct Submission.</title>
        <authorList>
            <person name="Li K."/>
            <person name="Gao J."/>
        </authorList>
    </citation>
    <scope>NUCLEOTIDE SEQUENCE [LARGE SCALE GENOMIC DNA]</scope>
    <source>
        <strain evidence="2 3">Mg02</strain>
    </source>
</reference>
<evidence type="ECO:0000313" key="3">
    <source>
        <dbReference type="Proteomes" id="UP000676079"/>
    </source>
</evidence>
<feature type="transmembrane region" description="Helical" evidence="1">
    <location>
        <begin position="84"/>
        <end position="103"/>
    </location>
</feature>
<keyword evidence="1" id="KW-0472">Membrane</keyword>
<protein>
    <submittedName>
        <fullName evidence="2">DUF998 domain-containing protein</fullName>
    </submittedName>
</protein>
<sequence>MSMSPNRGLLWCGVAAGPLFLGVSTLAGLLRPEYSLARHPISSLALNGAGGVQVLNFLLTGALLTAFAVGAGRELGRVGRTGPVPWLLGLCGAGLVGAGLFRTDPVSGYPPGTPHELVYTPLGVLHDAASALFFFGLPLACVLYALRSLADRRWVVAGYSVLTAAAFFACFLWASAGFQQNPGLVAVGGLYQRASLLVGFAWIAVLALLLLRSEKTRGAPTPR</sequence>
<organism evidence="2 3">
    <name type="scientific">Nocardiopsis changdeensis</name>
    <dbReference type="NCBI Taxonomy" id="2831969"/>
    <lineage>
        <taxon>Bacteria</taxon>
        <taxon>Bacillati</taxon>
        <taxon>Actinomycetota</taxon>
        <taxon>Actinomycetes</taxon>
        <taxon>Streptosporangiales</taxon>
        <taxon>Nocardiopsidaceae</taxon>
        <taxon>Nocardiopsis</taxon>
    </lineage>
</organism>
<proteinExistence type="predicted"/>
<keyword evidence="1" id="KW-1133">Transmembrane helix</keyword>
<dbReference type="EMBL" id="CP074133">
    <property type="protein sequence ID" value="QUX23158.1"/>
    <property type="molecule type" value="Genomic_DNA"/>
</dbReference>
<feature type="transmembrane region" description="Helical" evidence="1">
    <location>
        <begin position="123"/>
        <end position="146"/>
    </location>
</feature>
<evidence type="ECO:0000256" key="1">
    <source>
        <dbReference type="SAM" id="Phobius"/>
    </source>
</evidence>
<keyword evidence="3" id="KW-1185">Reference proteome</keyword>
<feature type="transmembrane region" description="Helical" evidence="1">
    <location>
        <begin position="51"/>
        <end position="72"/>
    </location>
</feature>
<dbReference type="Proteomes" id="UP000676079">
    <property type="component" value="Chromosome"/>
</dbReference>
<feature type="transmembrane region" description="Helical" evidence="1">
    <location>
        <begin position="153"/>
        <end position="174"/>
    </location>
</feature>
<gene>
    <name evidence="2" type="ORF">KGD84_01780</name>
</gene>
<accession>A0ABX8BQY9</accession>